<organism evidence="1 3">
    <name type="scientific">Allobacillus saliphilus</name>
    <dbReference type="NCBI Taxonomy" id="2912308"/>
    <lineage>
        <taxon>Bacteria</taxon>
        <taxon>Bacillati</taxon>
        <taxon>Bacillota</taxon>
        <taxon>Bacilli</taxon>
        <taxon>Bacillales</taxon>
        <taxon>Bacillaceae</taxon>
        <taxon>Allobacillus</taxon>
    </lineage>
</organism>
<dbReference type="RefSeq" id="WP_212371180.1">
    <property type="nucleotide sequence ID" value="NZ_JAGSIE010000038.1"/>
</dbReference>
<protein>
    <submittedName>
        <fullName evidence="1">YheC/YheD family protein</fullName>
    </submittedName>
</protein>
<dbReference type="EMBL" id="JAGSIE010000038">
    <property type="protein sequence ID" value="MBR7554742.1"/>
    <property type="molecule type" value="Genomic_DNA"/>
</dbReference>
<dbReference type="Proteomes" id="UP000675431">
    <property type="component" value="Unassembled WGS sequence"/>
</dbReference>
<name>A0A941CVQ7_9BACI</name>
<comment type="caution">
    <text evidence="1">The sequence shown here is derived from an EMBL/GenBank/DDBJ whole genome shotgun (WGS) entry which is preliminary data.</text>
</comment>
<accession>A0A941CVQ7</accession>
<keyword evidence="3" id="KW-1185">Reference proteome</keyword>
<dbReference type="GO" id="GO:0005524">
    <property type="term" value="F:ATP binding"/>
    <property type="evidence" value="ECO:0007669"/>
    <property type="project" value="InterPro"/>
</dbReference>
<evidence type="ECO:0000313" key="2">
    <source>
        <dbReference type="EMBL" id="MBR7554931.1"/>
    </source>
</evidence>
<reference evidence="1 3" key="1">
    <citation type="submission" date="2021-04" db="EMBL/GenBank/DDBJ databases">
        <title>Allobacillus sp. nov. SKP8-2 isolated from shrimp paste.</title>
        <authorList>
            <person name="Tanasupawat S."/>
            <person name="Yiamsombat S."/>
            <person name="Kanchanasin P."/>
            <person name="Kuncharoen N."/>
        </authorList>
    </citation>
    <scope>NUCLEOTIDE SEQUENCE [LARGE SCALE GENOMIC DNA]</scope>
    <source>
        <strain evidence="1 3">SKP8-2</strain>
    </source>
</reference>
<evidence type="ECO:0000313" key="3">
    <source>
        <dbReference type="Proteomes" id="UP000675431"/>
    </source>
</evidence>
<dbReference type="SUPFAM" id="SSF56059">
    <property type="entry name" value="Glutathione synthetase ATP-binding domain-like"/>
    <property type="match status" value="1"/>
</dbReference>
<sequence>MQIGYIRNAKKPNKMVKMIAKMSAYYGNELVYFRPADINFKEKTISGKILIDNRWKTKEVNVPAFIDINPPIFKNKRAVQFLKTHSNLSMDRRVGSKHEINKQIIADGTYKDLIIPYIVSSEFRPFYKFLKKHKKIILKPVDGIQGKKIYQISCSKGKYIISSGNEEYTLSKRKLKKFYSQNIKQNKFLIQKYIHSRTLAGDPFDVRIRLEKNGKGNWSVATYLVRIGTSQKVVSNVAQGGSVNKLKPFLRANFPQQSERLEDRIKSLGKELPPKLEEIFDQDLIALGLDVAIEPDGTIYLFEVETNPGRTFGEGEVAMVKADYYHYVAKRMKGNSLKTGVS</sequence>
<dbReference type="Gene3D" id="3.30.470.20">
    <property type="entry name" value="ATP-grasp fold, B domain"/>
    <property type="match status" value="1"/>
</dbReference>
<dbReference type="Gene3D" id="3.30.1490.20">
    <property type="entry name" value="ATP-grasp fold, A domain"/>
    <property type="match status" value="1"/>
</dbReference>
<evidence type="ECO:0000313" key="1">
    <source>
        <dbReference type="EMBL" id="MBR7554742.1"/>
    </source>
</evidence>
<gene>
    <name evidence="1" type="ORF">KC820_11465</name>
    <name evidence="2" type="ORF">KC820_12420</name>
</gene>
<dbReference type="InterPro" id="IPR013815">
    <property type="entry name" value="ATP_grasp_subdomain_1"/>
</dbReference>
<dbReference type="AlphaFoldDB" id="A0A941CVQ7"/>
<dbReference type="Pfam" id="PF14398">
    <property type="entry name" value="ATPgrasp_YheCD"/>
    <property type="match status" value="1"/>
</dbReference>
<proteinExistence type="predicted"/>
<dbReference type="InterPro" id="IPR026838">
    <property type="entry name" value="YheC/D"/>
</dbReference>
<dbReference type="EMBL" id="JAGSIE010000046">
    <property type="protein sequence ID" value="MBR7554931.1"/>
    <property type="molecule type" value="Genomic_DNA"/>
</dbReference>